<sequence length="143" mass="15673">MAIDFTLLLTELAREFDQQAGADARNSFLQKVGHRIACRVTLPPCETLLNLELEMNVQLATLGWGQTHLSLEETQARLRLTHNGLPSLGSIGTPSGSWLTACLAGLYEQWLMDQPNAAQGCRITWDAQTPASSIGSLLFEYGQ</sequence>
<dbReference type="Proteomes" id="UP000077786">
    <property type="component" value="Unassembled WGS sequence"/>
</dbReference>
<dbReference type="RefSeq" id="WP_064274908.1">
    <property type="nucleotide sequence ID" value="NZ_LUTU01000010.1"/>
</dbReference>
<dbReference type="AlphaFoldDB" id="A0A1B6VIQ0"/>
<organism evidence="1 2">
    <name type="scientific">Gluconobacter cerinus</name>
    <dbReference type="NCBI Taxonomy" id="38307"/>
    <lineage>
        <taxon>Bacteria</taxon>
        <taxon>Pseudomonadati</taxon>
        <taxon>Pseudomonadota</taxon>
        <taxon>Alphaproteobacteria</taxon>
        <taxon>Acetobacterales</taxon>
        <taxon>Acetobacteraceae</taxon>
        <taxon>Gluconobacter</taxon>
    </lineage>
</organism>
<dbReference type="GO" id="GO:0030244">
    <property type="term" value="P:cellulose biosynthetic process"/>
    <property type="evidence" value="ECO:0007669"/>
    <property type="project" value="InterPro"/>
</dbReference>
<evidence type="ECO:0000313" key="1">
    <source>
        <dbReference type="EMBL" id="OAJ67086.1"/>
    </source>
</evidence>
<proteinExistence type="predicted"/>
<dbReference type="Pfam" id="PF03500">
    <property type="entry name" value="Cellsynth_D"/>
    <property type="match status" value="1"/>
</dbReference>
<reference evidence="1 2" key="1">
    <citation type="submission" date="2016-03" db="EMBL/GenBank/DDBJ databases">
        <title>Draft genome sequence of Gluconobacter cerinus strain CECT 9110.</title>
        <authorList>
            <person name="Sainz F."/>
            <person name="Mas A."/>
            <person name="Torija M.J."/>
        </authorList>
    </citation>
    <scope>NUCLEOTIDE SEQUENCE [LARGE SCALE GENOMIC DNA]</scope>
    <source>
        <strain evidence="1 2">CECT 9110</strain>
    </source>
</reference>
<dbReference type="OrthoDB" id="6078279at2"/>
<gene>
    <name evidence="1" type="primary">acsD</name>
    <name evidence="1" type="ORF">A0123_02232</name>
</gene>
<protein>
    <submittedName>
        <fullName evidence="1">Cellulose synthase operon protein D</fullName>
    </submittedName>
</protein>
<dbReference type="InterPro" id="IPR038470">
    <property type="entry name" value="Cellsynth_D_sf"/>
</dbReference>
<accession>A0A1B6VIQ0</accession>
<dbReference type="PATRIC" id="fig|38307.3.peg.2320"/>
<dbReference type="EMBL" id="LUTU01000010">
    <property type="protein sequence ID" value="OAJ67086.1"/>
    <property type="molecule type" value="Genomic_DNA"/>
</dbReference>
<dbReference type="PRINTS" id="PR01442">
    <property type="entry name" value="CELLSNTHASED"/>
</dbReference>
<comment type="caution">
    <text evidence="1">The sequence shown here is derived from an EMBL/GenBank/DDBJ whole genome shotgun (WGS) entry which is preliminary data.</text>
</comment>
<dbReference type="InterPro" id="IPR022798">
    <property type="entry name" value="BcsD_bac"/>
</dbReference>
<dbReference type="Gene3D" id="1.20.5.3790">
    <property type="match status" value="1"/>
</dbReference>
<evidence type="ECO:0000313" key="2">
    <source>
        <dbReference type="Proteomes" id="UP000077786"/>
    </source>
</evidence>
<name>A0A1B6VIQ0_9PROT</name>
<dbReference type="Gene3D" id="3.30.70.2590">
    <property type="match status" value="1"/>
</dbReference>